<feature type="compositionally biased region" description="Basic and acidic residues" evidence="1">
    <location>
        <begin position="596"/>
        <end position="606"/>
    </location>
</feature>
<proteinExistence type="predicted"/>
<feature type="region of interest" description="Disordered" evidence="1">
    <location>
        <begin position="420"/>
        <end position="443"/>
    </location>
</feature>
<dbReference type="EMBL" id="LR824034">
    <property type="protein sequence ID" value="CAH0602431.1"/>
    <property type="molecule type" value="Genomic_DNA"/>
</dbReference>
<evidence type="ECO:0000313" key="2">
    <source>
        <dbReference type="EMBL" id="CAH0602431.1"/>
    </source>
</evidence>
<keyword evidence="3" id="KW-1185">Reference proteome</keyword>
<evidence type="ECO:0000313" key="3">
    <source>
        <dbReference type="Proteomes" id="UP001154114"/>
    </source>
</evidence>
<feature type="region of interest" description="Disordered" evidence="1">
    <location>
        <begin position="566"/>
        <end position="624"/>
    </location>
</feature>
<gene>
    <name evidence="2" type="ORF">CINC_LOCUS10062</name>
</gene>
<name>A0A9P0BXP2_CHRIL</name>
<feature type="region of interest" description="Disordered" evidence="1">
    <location>
        <begin position="509"/>
        <end position="553"/>
    </location>
</feature>
<organism evidence="2 3">
    <name type="scientific">Chrysodeixis includens</name>
    <name type="common">Soybean looper</name>
    <name type="synonym">Pseudoplusia includens</name>
    <dbReference type="NCBI Taxonomy" id="689277"/>
    <lineage>
        <taxon>Eukaryota</taxon>
        <taxon>Metazoa</taxon>
        <taxon>Ecdysozoa</taxon>
        <taxon>Arthropoda</taxon>
        <taxon>Hexapoda</taxon>
        <taxon>Insecta</taxon>
        <taxon>Pterygota</taxon>
        <taxon>Neoptera</taxon>
        <taxon>Endopterygota</taxon>
        <taxon>Lepidoptera</taxon>
        <taxon>Glossata</taxon>
        <taxon>Ditrysia</taxon>
        <taxon>Noctuoidea</taxon>
        <taxon>Noctuidae</taxon>
        <taxon>Plusiinae</taxon>
        <taxon>Chrysodeixis</taxon>
    </lineage>
</organism>
<dbReference type="OrthoDB" id="6126662at2759"/>
<protein>
    <recommendedName>
        <fullName evidence="4">PH domain-containing protein</fullName>
    </recommendedName>
</protein>
<accession>A0A9P0BXP2</accession>
<evidence type="ECO:0000256" key="1">
    <source>
        <dbReference type="SAM" id="MobiDB-lite"/>
    </source>
</evidence>
<evidence type="ECO:0008006" key="4">
    <source>
        <dbReference type="Google" id="ProtNLM"/>
    </source>
</evidence>
<sequence>MASTRDEGPVYYREIQKNAYLKRIPNDIGGSKLKPLGSKKVPLKPMWTQFCVHNGRTPYLEQYPDAVSPATVSHKPVWRACLRTARHVTASVKPHCGDQYDFLVDTEHGAVRMLAPDWESMQDWVTTLRNTLHELKILGKGENVYCVGPVPAAPRAAARDPTSPLPPTPPIPPDRVPGIELTTRPAPQPTAQPQPETDTQPTPQILPQAEIEPAPSNSTTPDIDISSWDSPFSSLPSTSQVKSEPRKSVAKICGQNICLDDSIFNRTATDSDDEFFNEIDKMCDDEYKQRVLVSNGENSSEVGETSNQATNITVIQVSNKEPPHTAIPVMGPETDIFDFEFKQNLTITDQTNPNFINIVNTEENEYGTTFSKDSDYGHLSLTTTVSLTGTSETNFSTFQTTPSFSNENEQLYERLCMASTSNQKPSPLPVKKLKNGEKSRKSSLPNLEVDTTYEYLFMSNNNTNNVSGEVNCNGESTSNINNASNINNSSVQITPVLNDSRLRVVERSRSQNAYDAVRTRESVARRAQNSSPKREVKNEPAEPTQNKPIWKRGLTELSLLTRLKSIGQSKKESPTRQNDNHDRNAVTSPVKVVHRSRTEGRVDATRRRSSSLSNGCTIPPTTDPPVAVASLTPLRARQAAALRATQRRAAALPATLSLRDPPIFADYDNHVW</sequence>
<dbReference type="Proteomes" id="UP001154114">
    <property type="component" value="Chromosome 31"/>
</dbReference>
<feature type="compositionally biased region" description="Polar residues" evidence="1">
    <location>
        <begin position="610"/>
        <end position="620"/>
    </location>
</feature>
<dbReference type="AlphaFoldDB" id="A0A9P0BXP2"/>
<feature type="region of interest" description="Disordered" evidence="1">
    <location>
        <begin position="154"/>
        <end position="247"/>
    </location>
</feature>
<feature type="compositionally biased region" description="Low complexity" evidence="1">
    <location>
        <begin position="218"/>
        <end position="239"/>
    </location>
</feature>
<reference evidence="2" key="1">
    <citation type="submission" date="2021-12" db="EMBL/GenBank/DDBJ databases">
        <authorList>
            <person name="King R."/>
        </authorList>
    </citation>
    <scope>NUCLEOTIDE SEQUENCE</scope>
</reference>
<feature type="compositionally biased region" description="Low complexity" evidence="1">
    <location>
        <begin position="193"/>
        <end position="203"/>
    </location>
</feature>
<feature type="compositionally biased region" description="Basic and acidic residues" evidence="1">
    <location>
        <begin position="569"/>
        <end position="584"/>
    </location>
</feature>
<feature type="compositionally biased region" description="Pro residues" evidence="1">
    <location>
        <begin position="163"/>
        <end position="175"/>
    </location>
</feature>